<dbReference type="AlphaFoldDB" id="A0AAW1KFF1"/>
<comment type="caution">
    <text evidence="1">The sequence shown here is derived from an EMBL/GenBank/DDBJ whole genome shotgun (WGS) entry which is preliminary data.</text>
</comment>
<keyword evidence="2" id="KW-1185">Reference proteome</keyword>
<organism evidence="1 2">
    <name type="scientific">Popillia japonica</name>
    <name type="common">Japanese beetle</name>
    <dbReference type="NCBI Taxonomy" id="7064"/>
    <lineage>
        <taxon>Eukaryota</taxon>
        <taxon>Metazoa</taxon>
        <taxon>Ecdysozoa</taxon>
        <taxon>Arthropoda</taxon>
        <taxon>Hexapoda</taxon>
        <taxon>Insecta</taxon>
        <taxon>Pterygota</taxon>
        <taxon>Neoptera</taxon>
        <taxon>Endopterygota</taxon>
        <taxon>Coleoptera</taxon>
        <taxon>Polyphaga</taxon>
        <taxon>Scarabaeiformia</taxon>
        <taxon>Scarabaeidae</taxon>
        <taxon>Rutelinae</taxon>
        <taxon>Popillia</taxon>
    </lineage>
</organism>
<evidence type="ECO:0000313" key="1">
    <source>
        <dbReference type="EMBL" id="KAK9718118.1"/>
    </source>
</evidence>
<accession>A0AAW1KFF1</accession>
<name>A0AAW1KFF1_POPJA</name>
<dbReference type="EMBL" id="JASPKY010000231">
    <property type="protein sequence ID" value="KAK9718118.1"/>
    <property type="molecule type" value="Genomic_DNA"/>
</dbReference>
<evidence type="ECO:0000313" key="2">
    <source>
        <dbReference type="Proteomes" id="UP001458880"/>
    </source>
</evidence>
<proteinExistence type="predicted"/>
<gene>
    <name evidence="1" type="ORF">QE152_g23372</name>
</gene>
<sequence length="122" mass="13482">MTSESNLLPSKWRLRTATEDLATVHGEVNANRAIGNITLTNSVVVADIENGFILDVTVPIVLGEDTTLSERTEVMVRALLDGSFQEGDIMMLETESHDKQIQQKLLVAKEVVNQTLIVIQLH</sequence>
<dbReference type="Proteomes" id="UP001458880">
    <property type="component" value="Unassembled WGS sequence"/>
</dbReference>
<protein>
    <submittedName>
        <fullName evidence="1">Uncharacterized protein</fullName>
    </submittedName>
</protein>
<reference evidence="1 2" key="1">
    <citation type="journal article" date="2024" name="BMC Genomics">
        <title>De novo assembly and annotation of Popillia japonica's genome with initial clues to its potential as an invasive pest.</title>
        <authorList>
            <person name="Cucini C."/>
            <person name="Boschi S."/>
            <person name="Funari R."/>
            <person name="Cardaioli E."/>
            <person name="Iannotti N."/>
            <person name="Marturano G."/>
            <person name="Paoli F."/>
            <person name="Bruttini M."/>
            <person name="Carapelli A."/>
            <person name="Frati F."/>
            <person name="Nardi F."/>
        </authorList>
    </citation>
    <scope>NUCLEOTIDE SEQUENCE [LARGE SCALE GENOMIC DNA]</scope>
    <source>
        <strain evidence="1">DMR45628</strain>
    </source>
</reference>